<dbReference type="OrthoDB" id="2017571at2759"/>
<comment type="caution">
    <text evidence="8">The sequence shown here is derived from an EMBL/GenBank/DDBJ whole genome shotgun (WGS) entry which is preliminary data.</text>
</comment>
<dbReference type="SMART" id="SM00353">
    <property type="entry name" value="HLH"/>
    <property type="match status" value="1"/>
</dbReference>
<evidence type="ECO:0000256" key="5">
    <source>
        <dbReference type="ARBA" id="ARBA00023242"/>
    </source>
</evidence>
<evidence type="ECO:0000256" key="6">
    <source>
        <dbReference type="SAM" id="MobiDB-lite"/>
    </source>
</evidence>
<protein>
    <submittedName>
        <fullName evidence="8">Myc-type, basic helix-loop-helix (BHLH) domain-containing protein</fullName>
    </submittedName>
</protein>
<dbReference type="AlphaFoldDB" id="A0A2U1PDK9"/>
<dbReference type="STRING" id="35608.A0A2U1PDK9"/>
<dbReference type="PANTHER" id="PTHR45914:SF12">
    <property type="entry name" value="TRANSCRIPTION FACTOR BHLH87"/>
    <property type="match status" value="1"/>
</dbReference>
<organism evidence="8 9">
    <name type="scientific">Artemisia annua</name>
    <name type="common">Sweet wormwood</name>
    <dbReference type="NCBI Taxonomy" id="35608"/>
    <lineage>
        <taxon>Eukaryota</taxon>
        <taxon>Viridiplantae</taxon>
        <taxon>Streptophyta</taxon>
        <taxon>Embryophyta</taxon>
        <taxon>Tracheophyta</taxon>
        <taxon>Spermatophyta</taxon>
        <taxon>Magnoliopsida</taxon>
        <taxon>eudicotyledons</taxon>
        <taxon>Gunneridae</taxon>
        <taxon>Pentapetalae</taxon>
        <taxon>asterids</taxon>
        <taxon>campanulids</taxon>
        <taxon>Asterales</taxon>
        <taxon>Asteraceae</taxon>
        <taxon>Asteroideae</taxon>
        <taxon>Anthemideae</taxon>
        <taxon>Artemisiinae</taxon>
        <taxon>Artemisia</taxon>
    </lineage>
</organism>
<dbReference type="GO" id="GO:0003700">
    <property type="term" value="F:DNA-binding transcription factor activity"/>
    <property type="evidence" value="ECO:0007669"/>
    <property type="project" value="InterPro"/>
</dbReference>
<comment type="subcellular location">
    <subcellularLocation>
        <location evidence="1">Nucleus</location>
    </subcellularLocation>
</comment>
<name>A0A2U1PDK9_ARTAN</name>
<dbReference type="InterPro" id="IPR036638">
    <property type="entry name" value="HLH_DNA-bd_sf"/>
</dbReference>
<evidence type="ECO:0000256" key="3">
    <source>
        <dbReference type="ARBA" id="ARBA00023125"/>
    </source>
</evidence>
<proteinExistence type="predicted"/>
<evidence type="ECO:0000256" key="4">
    <source>
        <dbReference type="ARBA" id="ARBA00023163"/>
    </source>
</evidence>
<dbReference type="InterPro" id="IPR045843">
    <property type="entry name" value="IND-like"/>
</dbReference>
<accession>A0A2U1PDK9</accession>
<evidence type="ECO:0000256" key="1">
    <source>
        <dbReference type="ARBA" id="ARBA00004123"/>
    </source>
</evidence>
<keyword evidence="5" id="KW-0539">Nucleus</keyword>
<dbReference type="GO" id="GO:0005634">
    <property type="term" value="C:nucleus"/>
    <property type="evidence" value="ECO:0007669"/>
    <property type="project" value="UniProtKB-SubCell"/>
</dbReference>
<dbReference type="EMBL" id="PKPP01001300">
    <property type="protein sequence ID" value="PWA83828.1"/>
    <property type="molecule type" value="Genomic_DNA"/>
</dbReference>
<keyword evidence="2" id="KW-0805">Transcription regulation</keyword>
<gene>
    <name evidence="8" type="ORF">CTI12_AA164580</name>
</gene>
<feature type="compositionally biased region" description="Polar residues" evidence="6">
    <location>
        <begin position="169"/>
        <end position="178"/>
    </location>
</feature>
<dbReference type="InterPro" id="IPR011598">
    <property type="entry name" value="bHLH_dom"/>
</dbReference>
<dbReference type="GO" id="GO:0046983">
    <property type="term" value="F:protein dimerization activity"/>
    <property type="evidence" value="ECO:0007669"/>
    <property type="project" value="InterPro"/>
</dbReference>
<dbReference type="SUPFAM" id="SSF47459">
    <property type="entry name" value="HLH, helix-loop-helix DNA-binding domain"/>
    <property type="match status" value="1"/>
</dbReference>
<keyword evidence="4" id="KW-0804">Transcription</keyword>
<dbReference type="Proteomes" id="UP000245207">
    <property type="component" value="Unassembled WGS sequence"/>
</dbReference>
<evidence type="ECO:0000313" key="8">
    <source>
        <dbReference type="EMBL" id="PWA83828.1"/>
    </source>
</evidence>
<evidence type="ECO:0000313" key="9">
    <source>
        <dbReference type="Proteomes" id="UP000245207"/>
    </source>
</evidence>
<feature type="region of interest" description="Disordered" evidence="6">
    <location>
        <begin position="135"/>
        <end position="185"/>
    </location>
</feature>
<keyword evidence="9" id="KW-1185">Reference proteome</keyword>
<evidence type="ECO:0000259" key="7">
    <source>
        <dbReference type="PROSITE" id="PS50888"/>
    </source>
</evidence>
<evidence type="ECO:0000256" key="2">
    <source>
        <dbReference type="ARBA" id="ARBA00023015"/>
    </source>
</evidence>
<dbReference type="Pfam" id="PF00010">
    <property type="entry name" value="HLH"/>
    <property type="match status" value="1"/>
</dbReference>
<dbReference type="PANTHER" id="PTHR45914">
    <property type="entry name" value="TRANSCRIPTION FACTOR HEC3-RELATED"/>
    <property type="match status" value="1"/>
</dbReference>
<keyword evidence="3" id="KW-0238">DNA-binding</keyword>
<dbReference type="CDD" id="cd11454">
    <property type="entry name" value="bHLH_AtIND_like"/>
    <property type="match status" value="1"/>
</dbReference>
<reference evidence="8 9" key="1">
    <citation type="journal article" date="2018" name="Mol. Plant">
        <title>The genome of Artemisia annua provides insight into the evolution of Asteraceae family and artemisinin biosynthesis.</title>
        <authorList>
            <person name="Shen Q."/>
            <person name="Zhang L."/>
            <person name="Liao Z."/>
            <person name="Wang S."/>
            <person name="Yan T."/>
            <person name="Shi P."/>
            <person name="Liu M."/>
            <person name="Fu X."/>
            <person name="Pan Q."/>
            <person name="Wang Y."/>
            <person name="Lv Z."/>
            <person name="Lu X."/>
            <person name="Zhang F."/>
            <person name="Jiang W."/>
            <person name="Ma Y."/>
            <person name="Chen M."/>
            <person name="Hao X."/>
            <person name="Li L."/>
            <person name="Tang Y."/>
            <person name="Lv G."/>
            <person name="Zhou Y."/>
            <person name="Sun X."/>
            <person name="Brodelius P.E."/>
            <person name="Rose J.K.C."/>
            <person name="Tang K."/>
        </authorList>
    </citation>
    <scope>NUCLEOTIDE SEQUENCE [LARGE SCALE GENOMIC DNA]</scope>
    <source>
        <strain evidence="9">cv. Huhao1</strain>
        <tissue evidence="8">Leaf</tissue>
    </source>
</reference>
<feature type="domain" description="BHLH" evidence="7">
    <location>
        <begin position="223"/>
        <end position="272"/>
    </location>
</feature>
<sequence>MEDLSWERNISFPWSNINHHQHQDIEETFIFGSENIFLNPIQDLRKPDPPTCSNPLPSSNGSASEYWSQTTIAKGKTVIPITTPTHADRVTSLESLNCLFSDKNSNVDTSLDGISVIFADYNNLCNNITNIISDGSSTSVTKDTDDCIVSQSSNERRLKRPRSDPGRPVSSNINFRQTSESDETDSEAIAQMKEMIYRAAAFRPVSFAEDEVAEKRRRKNVKISSDPQTVAARQRRERISDRIRALQKLVPGGNKMDTASMLDEAANYLKFLRSQVKELEHMGQKYDFMSCGTTTSAQSTSQIMQNINPNVTLGVPFPMQTHFLLPHQQLYPNPPHA</sequence>
<dbReference type="GO" id="GO:0003677">
    <property type="term" value="F:DNA binding"/>
    <property type="evidence" value="ECO:0007669"/>
    <property type="project" value="UniProtKB-KW"/>
</dbReference>
<dbReference type="Gene3D" id="4.10.280.10">
    <property type="entry name" value="Helix-loop-helix DNA-binding domain"/>
    <property type="match status" value="1"/>
</dbReference>
<dbReference type="PROSITE" id="PS50888">
    <property type="entry name" value="BHLH"/>
    <property type="match status" value="1"/>
</dbReference>